<gene>
    <name evidence="1" type="ORF">HQN87_23080</name>
</gene>
<evidence type="ECO:0000313" key="1">
    <source>
        <dbReference type="EMBL" id="NQX48215.1"/>
    </source>
</evidence>
<dbReference type="Proteomes" id="UP000711047">
    <property type="component" value="Unassembled WGS sequence"/>
</dbReference>
<dbReference type="Pfam" id="PF14124">
    <property type="entry name" value="DUF4291"/>
    <property type="match status" value="1"/>
</dbReference>
<dbReference type="RefSeq" id="WP_173138068.1">
    <property type="nucleotide sequence ID" value="NZ_JABMKX010000013.1"/>
</dbReference>
<dbReference type="InterPro" id="IPR025633">
    <property type="entry name" value="DUF4291"/>
</dbReference>
<dbReference type="PANTHER" id="PTHR38567:SF1">
    <property type="entry name" value="DUF4291 DOMAIN-CONTAINING PROTEIN"/>
    <property type="match status" value="1"/>
</dbReference>
<dbReference type="PANTHER" id="PTHR38567">
    <property type="entry name" value="DUF4291 DOMAIN-CONTAINING PROTEIN"/>
    <property type="match status" value="1"/>
</dbReference>
<organism evidence="1 2">
    <name type="scientific">Paenibacillus tritici</name>
    <dbReference type="NCBI Taxonomy" id="1873425"/>
    <lineage>
        <taxon>Bacteria</taxon>
        <taxon>Bacillati</taxon>
        <taxon>Bacillota</taxon>
        <taxon>Bacilli</taxon>
        <taxon>Bacillales</taxon>
        <taxon>Paenibacillaceae</taxon>
        <taxon>Paenibacillus</taxon>
    </lineage>
</organism>
<keyword evidence="2" id="KW-1185">Reference proteome</keyword>
<sequence length="206" mass="24367">MEKNKNTTITAEEKRIMALYNLETIRVYQAYNHEIADEVLELGRFGSSFKINRMTWIKPSFLWMMYRSGWGTKPNQERILAIDITREGFNTILSNVILSAFDPEIYTSYNEWQRKLLNSQVRCQWDPDRDEYGNQLTRRAIQLGLKGDMVQNYLYKWIVEINDITEYVLDAREAVRSDNFRIDMLPNEVEYPLEDSTKKTLGILIS</sequence>
<name>A0ABX2DV14_9BACL</name>
<dbReference type="EMBL" id="JABMKX010000013">
    <property type="protein sequence ID" value="NQX48215.1"/>
    <property type="molecule type" value="Genomic_DNA"/>
</dbReference>
<comment type="caution">
    <text evidence="1">The sequence shown here is derived from an EMBL/GenBank/DDBJ whole genome shotgun (WGS) entry which is preliminary data.</text>
</comment>
<proteinExistence type="predicted"/>
<accession>A0ABX2DV14</accession>
<reference evidence="1 2" key="1">
    <citation type="submission" date="2020-05" db="EMBL/GenBank/DDBJ databases">
        <title>Paenibacillus glebae, sp. nov., Paenibacillus humi sp. nov., Paenibacillus pedi sp. nov., Paenibacillus terrestris sp. nov. and Paenibacillus terricola sp. nov., isolated from a forest top soil sample.</title>
        <authorList>
            <person name="Qi S."/>
            <person name="Carlier A."/>
            <person name="Cnockaert M."/>
            <person name="Vandamme P."/>
        </authorList>
    </citation>
    <scope>NUCLEOTIDE SEQUENCE [LARGE SCALE GENOMIC DNA]</scope>
    <source>
        <strain evidence="1 2">LMG 29502</strain>
    </source>
</reference>
<evidence type="ECO:0000313" key="2">
    <source>
        <dbReference type="Proteomes" id="UP000711047"/>
    </source>
</evidence>
<protein>
    <submittedName>
        <fullName evidence="1">DUF4291 domain-containing protein</fullName>
    </submittedName>
</protein>